<dbReference type="Pfam" id="PF00520">
    <property type="entry name" value="Ion_trans"/>
    <property type="match status" value="1"/>
</dbReference>
<keyword evidence="10 14" id="KW-0472">Membrane</keyword>
<dbReference type="Proteomes" id="UP000887566">
    <property type="component" value="Unplaced"/>
</dbReference>
<keyword evidence="4" id="KW-1003">Cell membrane</keyword>
<keyword evidence="3" id="KW-0813">Transport</keyword>
<evidence type="ECO:0000256" key="13">
    <source>
        <dbReference type="SAM" id="MobiDB-lite"/>
    </source>
</evidence>
<name>A0A914WIU2_9BILA</name>
<feature type="domain" description="Ion transport" evidence="15">
    <location>
        <begin position="71"/>
        <end position="188"/>
    </location>
</feature>
<reference evidence="17" key="1">
    <citation type="submission" date="2022-11" db="UniProtKB">
        <authorList>
            <consortium name="WormBaseParasite"/>
        </authorList>
    </citation>
    <scope>IDENTIFICATION</scope>
</reference>
<dbReference type="AlphaFoldDB" id="A0A914WIU2"/>
<keyword evidence="6" id="KW-0851">Voltage-gated channel</keyword>
<keyword evidence="9" id="KW-0406">Ion transport</keyword>
<dbReference type="SUPFAM" id="SSF81324">
    <property type="entry name" value="Voltage-gated potassium channels"/>
    <property type="match status" value="1"/>
</dbReference>
<accession>A0A914WIU2</accession>
<feature type="transmembrane region" description="Helical" evidence="14">
    <location>
        <begin position="72"/>
        <end position="91"/>
    </location>
</feature>
<evidence type="ECO:0000256" key="11">
    <source>
        <dbReference type="ARBA" id="ARBA00023303"/>
    </source>
</evidence>
<feature type="region of interest" description="Disordered" evidence="13">
    <location>
        <begin position="1"/>
        <end position="53"/>
    </location>
</feature>
<evidence type="ECO:0000256" key="8">
    <source>
        <dbReference type="ARBA" id="ARBA00023054"/>
    </source>
</evidence>
<evidence type="ECO:0000256" key="7">
    <source>
        <dbReference type="ARBA" id="ARBA00022989"/>
    </source>
</evidence>
<comment type="subcellular location">
    <subcellularLocation>
        <location evidence="1">Cell membrane</location>
        <topology evidence="1">Multi-pass membrane protein</topology>
    </subcellularLocation>
</comment>
<dbReference type="GO" id="GO:0030171">
    <property type="term" value="F:voltage-gated proton channel activity"/>
    <property type="evidence" value="ECO:0007669"/>
    <property type="project" value="InterPro"/>
</dbReference>
<evidence type="ECO:0000259" key="15">
    <source>
        <dbReference type="Pfam" id="PF00520"/>
    </source>
</evidence>
<dbReference type="GO" id="GO:0034702">
    <property type="term" value="C:monoatomic ion channel complex"/>
    <property type="evidence" value="ECO:0007669"/>
    <property type="project" value="UniProtKB-KW"/>
</dbReference>
<dbReference type="InterPro" id="IPR027359">
    <property type="entry name" value="Volt_channel_dom_sf"/>
</dbReference>
<evidence type="ECO:0000256" key="12">
    <source>
        <dbReference type="ARBA" id="ARBA00031989"/>
    </source>
</evidence>
<dbReference type="GO" id="GO:0005886">
    <property type="term" value="C:plasma membrane"/>
    <property type="evidence" value="ECO:0007669"/>
    <property type="project" value="UniProtKB-SubCell"/>
</dbReference>
<evidence type="ECO:0000313" key="17">
    <source>
        <dbReference type="WBParaSite" id="PSAMB.scaffold3size181960.g446.t1"/>
    </source>
</evidence>
<keyword evidence="5 14" id="KW-0812">Transmembrane</keyword>
<dbReference type="Gene3D" id="1.20.120.350">
    <property type="entry name" value="Voltage-gated potassium channels. Chain C"/>
    <property type="match status" value="1"/>
</dbReference>
<keyword evidence="8" id="KW-0175">Coiled coil</keyword>
<dbReference type="PANTHER" id="PTHR46480">
    <property type="entry name" value="F20B24.22"/>
    <property type="match status" value="1"/>
</dbReference>
<evidence type="ECO:0000256" key="1">
    <source>
        <dbReference type="ARBA" id="ARBA00004651"/>
    </source>
</evidence>
<keyword evidence="11" id="KW-0407">Ion channel</keyword>
<protein>
    <recommendedName>
        <fullName evidence="2">Voltage-gated hydrogen channel 1</fullName>
    </recommendedName>
    <alternativeName>
        <fullName evidence="12">Hydrogen voltage-gated channel 1</fullName>
    </alternativeName>
</protein>
<evidence type="ECO:0000313" key="16">
    <source>
        <dbReference type="Proteomes" id="UP000887566"/>
    </source>
</evidence>
<evidence type="ECO:0000256" key="4">
    <source>
        <dbReference type="ARBA" id="ARBA00022475"/>
    </source>
</evidence>
<dbReference type="InterPro" id="IPR031846">
    <property type="entry name" value="Hvcn1"/>
</dbReference>
<evidence type="ECO:0000256" key="2">
    <source>
        <dbReference type="ARBA" id="ARBA00015897"/>
    </source>
</evidence>
<keyword evidence="7 14" id="KW-1133">Transmembrane helix</keyword>
<evidence type="ECO:0000256" key="3">
    <source>
        <dbReference type="ARBA" id="ARBA00022448"/>
    </source>
</evidence>
<evidence type="ECO:0000256" key="14">
    <source>
        <dbReference type="SAM" id="Phobius"/>
    </source>
</evidence>
<sequence>MTGHVYKKKRPPDGEPTEEERVIMHEGDASSSSGTSDVDRTSESNTPPRFLSPTGRLRQRVDLALHSTKAQVFIVSLVVCNCLVAIVGLLIDLRIFELSGEHDQVVSRVFSYANVAFLGLFVCEMVFKVSVWGMRFFKHRMELFDAVVVLLALALALANFGREPAFEGAALLIMLRLWRVTKILNSMSPLLILTLL</sequence>
<dbReference type="PANTHER" id="PTHR46480:SF1">
    <property type="entry name" value="VOLTAGE-GATED HYDROGEN CHANNEL 1"/>
    <property type="match status" value="1"/>
</dbReference>
<dbReference type="WBParaSite" id="PSAMB.scaffold3size181960.g446.t1">
    <property type="protein sequence ID" value="PSAMB.scaffold3size181960.g446.t1"/>
    <property type="gene ID" value="PSAMB.scaffold3size181960.g446"/>
</dbReference>
<evidence type="ECO:0000256" key="10">
    <source>
        <dbReference type="ARBA" id="ARBA00023136"/>
    </source>
</evidence>
<feature type="transmembrane region" description="Helical" evidence="14">
    <location>
        <begin position="143"/>
        <end position="161"/>
    </location>
</feature>
<feature type="transmembrane region" description="Helical" evidence="14">
    <location>
        <begin position="111"/>
        <end position="131"/>
    </location>
</feature>
<evidence type="ECO:0000256" key="5">
    <source>
        <dbReference type="ARBA" id="ARBA00022692"/>
    </source>
</evidence>
<keyword evidence="16" id="KW-1185">Reference proteome</keyword>
<evidence type="ECO:0000256" key="9">
    <source>
        <dbReference type="ARBA" id="ARBA00023065"/>
    </source>
</evidence>
<evidence type="ECO:0000256" key="6">
    <source>
        <dbReference type="ARBA" id="ARBA00022882"/>
    </source>
</evidence>
<feature type="compositionally biased region" description="Basic residues" evidence="13">
    <location>
        <begin position="1"/>
        <end position="10"/>
    </location>
</feature>
<proteinExistence type="predicted"/>
<organism evidence="16 17">
    <name type="scientific">Plectus sambesii</name>
    <dbReference type="NCBI Taxonomy" id="2011161"/>
    <lineage>
        <taxon>Eukaryota</taxon>
        <taxon>Metazoa</taxon>
        <taxon>Ecdysozoa</taxon>
        <taxon>Nematoda</taxon>
        <taxon>Chromadorea</taxon>
        <taxon>Plectida</taxon>
        <taxon>Plectina</taxon>
        <taxon>Plectoidea</taxon>
        <taxon>Plectidae</taxon>
        <taxon>Plectus</taxon>
    </lineage>
</organism>
<feature type="compositionally biased region" description="Basic and acidic residues" evidence="13">
    <location>
        <begin position="19"/>
        <end position="28"/>
    </location>
</feature>
<dbReference type="InterPro" id="IPR005821">
    <property type="entry name" value="Ion_trans_dom"/>
</dbReference>